<dbReference type="Proteomes" id="UP000238322">
    <property type="component" value="Unassembled WGS sequence"/>
</dbReference>
<comment type="caution">
    <text evidence="1">The sequence shown here is derived from an EMBL/GenBank/DDBJ whole genome shotgun (WGS) entry which is preliminary data.</text>
</comment>
<sequence>MNKTFEIFISPQGETKITTLGFSGAACQEASRFLEVALGTNTSERLTSDFYQDLQQQEHNQVDS</sequence>
<dbReference type="OrthoDB" id="288620at2"/>
<dbReference type="InterPro" id="IPR021375">
    <property type="entry name" value="DUF2997"/>
</dbReference>
<gene>
    <name evidence="1" type="ORF">C5Y83_10870</name>
</gene>
<dbReference type="RefSeq" id="WP_105329682.1">
    <property type="nucleotide sequence ID" value="NZ_PUHY01000006.1"/>
</dbReference>
<proteinExistence type="predicted"/>
<organism evidence="1 2">
    <name type="scientific">Blastopirellula marina</name>
    <dbReference type="NCBI Taxonomy" id="124"/>
    <lineage>
        <taxon>Bacteria</taxon>
        <taxon>Pseudomonadati</taxon>
        <taxon>Planctomycetota</taxon>
        <taxon>Planctomycetia</taxon>
        <taxon>Pirellulales</taxon>
        <taxon>Pirellulaceae</taxon>
        <taxon>Blastopirellula</taxon>
    </lineage>
</organism>
<dbReference type="AlphaFoldDB" id="A0A2S8FW26"/>
<evidence type="ECO:0000313" key="1">
    <source>
        <dbReference type="EMBL" id="PQO36392.1"/>
    </source>
</evidence>
<dbReference type="EMBL" id="PUHY01000006">
    <property type="protein sequence ID" value="PQO36392.1"/>
    <property type="molecule type" value="Genomic_DNA"/>
</dbReference>
<reference evidence="1 2" key="1">
    <citation type="submission" date="2018-02" db="EMBL/GenBank/DDBJ databases">
        <title>Comparative genomes isolates from brazilian mangrove.</title>
        <authorList>
            <person name="Araujo J.E."/>
            <person name="Taketani R.G."/>
            <person name="Silva M.C.P."/>
            <person name="Loureco M.V."/>
            <person name="Andreote F.D."/>
        </authorList>
    </citation>
    <scope>NUCLEOTIDE SEQUENCE [LARGE SCALE GENOMIC DNA]</scope>
    <source>
        <strain evidence="1 2">Hex-1 MGV</strain>
    </source>
</reference>
<evidence type="ECO:0000313" key="2">
    <source>
        <dbReference type="Proteomes" id="UP000238322"/>
    </source>
</evidence>
<dbReference type="PROSITE" id="PS51257">
    <property type="entry name" value="PROKAR_LIPOPROTEIN"/>
    <property type="match status" value="1"/>
</dbReference>
<accession>A0A2S8FW26</accession>
<name>A0A2S8FW26_9BACT</name>
<protein>
    <recommendedName>
        <fullName evidence="3">DUF2997 domain-containing protein</fullName>
    </recommendedName>
</protein>
<evidence type="ECO:0008006" key="3">
    <source>
        <dbReference type="Google" id="ProtNLM"/>
    </source>
</evidence>
<dbReference type="Pfam" id="PF11211">
    <property type="entry name" value="DUF2997"/>
    <property type="match status" value="1"/>
</dbReference>